<name>A0A843V8I9_COLES</name>
<reference evidence="2" key="1">
    <citation type="submission" date="2017-07" db="EMBL/GenBank/DDBJ databases">
        <title>Taro Niue Genome Assembly and Annotation.</title>
        <authorList>
            <person name="Atibalentja N."/>
            <person name="Keating K."/>
            <person name="Fields C.J."/>
        </authorList>
    </citation>
    <scope>NUCLEOTIDE SEQUENCE</scope>
    <source>
        <strain evidence="2">Niue_2</strain>
        <tissue evidence="2">Leaf</tissue>
    </source>
</reference>
<dbReference type="Gene3D" id="3.40.50.2000">
    <property type="entry name" value="Glycogen Phosphorylase B"/>
    <property type="match status" value="1"/>
</dbReference>
<dbReference type="OrthoDB" id="734129at2759"/>
<gene>
    <name evidence="2" type="ORF">Taro_024834</name>
</gene>
<dbReference type="GO" id="GO:0000506">
    <property type="term" value="C:glycosylphosphatidylinositol-N-acetylglucosaminyltransferase (GPI-GnT) complex"/>
    <property type="evidence" value="ECO:0007669"/>
    <property type="project" value="TreeGrafter"/>
</dbReference>
<dbReference type="Proteomes" id="UP000652761">
    <property type="component" value="Unassembled WGS sequence"/>
</dbReference>
<evidence type="ECO:0000259" key="1">
    <source>
        <dbReference type="Pfam" id="PF08288"/>
    </source>
</evidence>
<dbReference type="AlphaFoldDB" id="A0A843V8I9"/>
<accession>A0A843V8I9</accession>
<proteinExistence type="predicted"/>
<dbReference type="PANTHER" id="PTHR45871:SF1">
    <property type="entry name" value="PHOSPHATIDYLINOSITOL N-ACETYLGLUCOSAMINYLTRANSFERASE SUBUNIT A"/>
    <property type="match status" value="1"/>
</dbReference>
<dbReference type="GO" id="GO:0017176">
    <property type="term" value="F:phosphatidylinositol N-acetylglucosaminyltransferase activity"/>
    <property type="evidence" value="ECO:0007669"/>
    <property type="project" value="TreeGrafter"/>
</dbReference>
<comment type="caution">
    <text evidence="2">The sequence shown here is derived from an EMBL/GenBank/DDBJ whole genome shotgun (WGS) entry which is preliminary data.</text>
</comment>
<dbReference type="EMBL" id="NMUH01001423">
    <property type="protein sequence ID" value="MQL92205.1"/>
    <property type="molecule type" value="Genomic_DNA"/>
</dbReference>
<protein>
    <recommendedName>
        <fullName evidence="1">PIGA GPI anchor biosynthesis domain-containing protein</fullName>
    </recommendedName>
</protein>
<dbReference type="Pfam" id="PF08288">
    <property type="entry name" value="PIGA"/>
    <property type="match status" value="1"/>
</dbReference>
<evidence type="ECO:0000313" key="2">
    <source>
        <dbReference type="EMBL" id="MQL92205.1"/>
    </source>
</evidence>
<feature type="domain" description="PIGA GPI anchor biosynthesis" evidence="1">
    <location>
        <begin position="57"/>
        <end position="92"/>
    </location>
</feature>
<organism evidence="2 3">
    <name type="scientific">Colocasia esculenta</name>
    <name type="common">Wild taro</name>
    <name type="synonym">Arum esculentum</name>
    <dbReference type="NCBI Taxonomy" id="4460"/>
    <lineage>
        <taxon>Eukaryota</taxon>
        <taxon>Viridiplantae</taxon>
        <taxon>Streptophyta</taxon>
        <taxon>Embryophyta</taxon>
        <taxon>Tracheophyta</taxon>
        <taxon>Spermatophyta</taxon>
        <taxon>Magnoliopsida</taxon>
        <taxon>Liliopsida</taxon>
        <taxon>Araceae</taxon>
        <taxon>Aroideae</taxon>
        <taxon>Colocasieae</taxon>
        <taxon>Colocasia</taxon>
    </lineage>
</organism>
<keyword evidence="3" id="KW-1185">Reference proteome</keyword>
<dbReference type="PANTHER" id="PTHR45871">
    <property type="entry name" value="N-ACETYLGLUCOSAMINYL-PHOSPHATIDYLINOSITOL BIOSYNTHETIC PROTEIN"/>
    <property type="match status" value="1"/>
</dbReference>
<sequence>MAGRSGRMSTVDVQKMHNILMVSDFLFFPNFGGVESHIYYLSQCLLKLGHKLVVLTHSYGNRSGVRYMTGGLKVYYIPWRPLLMQNTLPTLILSDASNYEDHSHN</sequence>
<dbReference type="SUPFAM" id="SSF53756">
    <property type="entry name" value="UDP-Glycosyltransferase/glycogen phosphorylase"/>
    <property type="match status" value="1"/>
</dbReference>
<dbReference type="InterPro" id="IPR013234">
    <property type="entry name" value="PIGA_GPI_anchor_biosynthesis"/>
</dbReference>
<evidence type="ECO:0000313" key="3">
    <source>
        <dbReference type="Proteomes" id="UP000652761"/>
    </source>
</evidence>
<dbReference type="GO" id="GO:0006506">
    <property type="term" value="P:GPI anchor biosynthetic process"/>
    <property type="evidence" value="ECO:0007669"/>
    <property type="project" value="InterPro"/>
</dbReference>